<name>A0A172TE59_9BACL</name>
<feature type="transmembrane region" description="Helical" evidence="1">
    <location>
        <begin position="220"/>
        <end position="240"/>
    </location>
</feature>
<evidence type="ECO:0000313" key="3">
    <source>
        <dbReference type="EMBL" id="ANE45083.1"/>
    </source>
</evidence>
<feature type="domain" description="Nucleoside transporter/FeoB GTPase Gate" evidence="2">
    <location>
        <begin position="45"/>
        <end position="110"/>
    </location>
</feature>
<feature type="transmembrane region" description="Helical" evidence="1">
    <location>
        <begin position="327"/>
        <end position="346"/>
    </location>
</feature>
<feature type="transmembrane region" description="Helical" evidence="1">
    <location>
        <begin position="44"/>
        <end position="68"/>
    </location>
</feature>
<reference evidence="3 4" key="1">
    <citation type="submission" date="2015-01" db="EMBL/GenBank/DDBJ databases">
        <title>Paenibacillus swuensis/DY6/whole genome sequencing.</title>
        <authorList>
            <person name="Kim M.K."/>
            <person name="Srinivasan S."/>
            <person name="Lee J.-J."/>
        </authorList>
    </citation>
    <scope>NUCLEOTIDE SEQUENCE [LARGE SCALE GENOMIC DNA]</scope>
    <source>
        <strain evidence="3 4">DY6</strain>
    </source>
</reference>
<feature type="transmembrane region" description="Helical" evidence="1">
    <location>
        <begin position="281"/>
        <end position="307"/>
    </location>
</feature>
<evidence type="ECO:0000313" key="4">
    <source>
        <dbReference type="Proteomes" id="UP000076927"/>
    </source>
</evidence>
<dbReference type="OrthoDB" id="1645614at2"/>
<dbReference type="KEGG" id="pswu:SY83_00345"/>
<dbReference type="PATRIC" id="fig|1178515.4.peg.75"/>
<feature type="transmembrane region" description="Helical" evidence="1">
    <location>
        <begin position="6"/>
        <end position="24"/>
    </location>
</feature>
<evidence type="ECO:0000256" key="1">
    <source>
        <dbReference type="SAM" id="Phobius"/>
    </source>
</evidence>
<proteinExistence type="predicted"/>
<protein>
    <submittedName>
        <fullName evidence="3">Membrane protein</fullName>
    </submittedName>
</protein>
<keyword evidence="1" id="KW-0812">Transmembrane</keyword>
<keyword evidence="1" id="KW-1133">Transmembrane helix</keyword>
<dbReference type="Pfam" id="PF07670">
    <property type="entry name" value="Gate"/>
    <property type="match status" value="1"/>
</dbReference>
<dbReference type="InterPro" id="IPR014226">
    <property type="entry name" value="Spore_IM_YlbJ"/>
</dbReference>
<gene>
    <name evidence="3" type="ORF">SY83_00345</name>
</gene>
<evidence type="ECO:0000259" key="2">
    <source>
        <dbReference type="Pfam" id="PF07670"/>
    </source>
</evidence>
<dbReference type="RefSeq" id="WP_068603283.1">
    <property type="nucleotide sequence ID" value="NZ_CP011388.1"/>
</dbReference>
<accession>A0A172TE59</accession>
<dbReference type="InterPro" id="IPR011642">
    <property type="entry name" value="Gate_dom"/>
</dbReference>
<feature type="transmembrane region" description="Helical" evidence="1">
    <location>
        <begin position="246"/>
        <end position="269"/>
    </location>
</feature>
<dbReference type="EMBL" id="CP011388">
    <property type="protein sequence ID" value="ANE45083.1"/>
    <property type="molecule type" value="Genomic_DNA"/>
</dbReference>
<dbReference type="Proteomes" id="UP000076927">
    <property type="component" value="Chromosome"/>
</dbReference>
<keyword evidence="4" id="KW-1185">Reference proteome</keyword>
<dbReference type="AlphaFoldDB" id="A0A172TE59"/>
<dbReference type="NCBIfam" id="TIGR02871">
    <property type="entry name" value="spore_ylbJ"/>
    <property type="match status" value="1"/>
</dbReference>
<keyword evidence="1" id="KW-0472">Membrane</keyword>
<dbReference type="STRING" id="1178515.SY83_00345"/>
<feature type="transmembrane region" description="Helical" evidence="1">
    <location>
        <begin position="382"/>
        <end position="402"/>
    </location>
</feature>
<feature type="transmembrane region" description="Helical" evidence="1">
    <location>
        <begin position="80"/>
        <end position="101"/>
    </location>
</feature>
<organism evidence="3 4">
    <name type="scientific">Paenibacillus swuensis</name>
    <dbReference type="NCBI Taxonomy" id="1178515"/>
    <lineage>
        <taxon>Bacteria</taxon>
        <taxon>Bacillati</taxon>
        <taxon>Bacillota</taxon>
        <taxon>Bacilli</taxon>
        <taxon>Bacillales</taxon>
        <taxon>Paenibacillaceae</taxon>
        <taxon>Paenibacillus</taxon>
    </lineage>
</organism>
<sequence length="412" mass="44460">MRLPSIFSSILISTGALIILLLLVQHPAVGLSAALKGIAIWWDILFPALFPFFVMSELMIGFGVVHFMGTLFDPMMRPLFRVPGIGGFIMAMGFASGYPVGARLTAKLWEQKQITREEGERLVAFTTSSDPIFLIGAVSIGFFHDAGLAAILAATHYGSAILVGIVMRFHGRSSLPTPAKATVRGNILVRCFRAMHEAKTADGRPFGELLKDAVQSSLRLSFIVGGLVVFFATVIDLLSAAGFMPWLYGVTEALLASIGISASLAPSFVNGWFEVTLGAKFAAAAGSGVPLVYKAAAAAFVLSWAGLSVHAQIVSLIQHTGMRYGPFFFARLLHGILAFLLTLWLWEPLQQLRGTTGGVLQVFSPLYMPAGQRIAEGISYSVYIIVILFVILIAMSVLHHMIVTVARPFNKK</sequence>